<keyword evidence="2" id="KW-0472">Membrane</keyword>
<dbReference type="InterPro" id="IPR011993">
    <property type="entry name" value="PH-like_dom_sf"/>
</dbReference>
<dbReference type="Pfam" id="PF00568">
    <property type="entry name" value="WH1"/>
    <property type="match status" value="1"/>
</dbReference>
<keyword evidence="5" id="KW-1185">Reference proteome</keyword>
<dbReference type="Gene3D" id="2.30.29.30">
    <property type="entry name" value="Pleckstrin-homology domain (PH domain)/Phosphotyrosine-binding domain (PTB)"/>
    <property type="match status" value="1"/>
</dbReference>
<organism evidence="4 5">
    <name type="scientific">Hypsibius exemplaris</name>
    <name type="common">Freshwater tardigrade</name>
    <dbReference type="NCBI Taxonomy" id="2072580"/>
    <lineage>
        <taxon>Eukaryota</taxon>
        <taxon>Metazoa</taxon>
        <taxon>Ecdysozoa</taxon>
        <taxon>Tardigrada</taxon>
        <taxon>Eutardigrada</taxon>
        <taxon>Parachela</taxon>
        <taxon>Hypsibioidea</taxon>
        <taxon>Hypsibiidae</taxon>
        <taxon>Hypsibius</taxon>
    </lineage>
</organism>
<feature type="domain" description="WH1" evidence="3">
    <location>
        <begin position="4"/>
        <end position="165"/>
    </location>
</feature>
<feature type="compositionally biased region" description="Basic and acidic residues" evidence="1">
    <location>
        <begin position="189"/>
        <end position="199"/>
    </location>
</feature>
<feature type="region of interest" description="Disordered" evidence="1">
    <location>
        <begin position="211"/>
        <end position="234"/>
    </location>
</feature>
<sequence>MTEGILSSDECLVRVRANVMTRDDSTGGWAPVPGGGMSFVALRRLSTFVTPTSTSSPALSSSPTTAAAAAAPFTAAAAALEETVPLTLPVSAKKGTKVQYLITGHRISDESVCLDCVMRRDLQYNQVTPTFRHWQLQGKKFGLTFQSSGDAKAFDVAVERALTELKSYTPEPSPTFGKSIASEEESWDDKEISTGSERSDSMRIRIPGKPVRIFNPAKPPLTAANRRSASPQLSTISVPSPVRYQRAHAAEPAKRILSLPTNMTKSRSTPLQSPYREPAAGLPPVRLSSSHIMETSSKELSTPLVPISSTSADSGGSAAASSSSCHERYTYVDVISSGAPKITEDRASGSSVYGDPPSSGGPHDYHYPSLEGRSRKSEKRDSISSIKMHNLDMMSSHRPPLLPIKNKRPRSRKRNKYSRGERSRCRYCHQFYYLEGNEYGACEFAPDKVKECIDRVSCIPAASRLLDCCSPSRASDEAGNGGGGNNQHHQQHHPHPCDCDMGARSCAWRWLALAAITLILPCLCCYYPLRGCHRLGLSCGMCGGKHEAMT</sequence>
<evidence type="ECO:0000259" key="3">
    <source>
        <dbReference type="PROSITE" id="PS50229"/>
    </source>
</evidence>
<dbReference type="InterPro" id="IPR000697">
    <property type="entry name" value="WH1/EVH1_dom"/>
</dbReference>
<proteinExistence type="predicted"/>
<evidence type="ECO:0000256" key="2">
    <source>
        <dbReference type="SAM" id="Phobius"/>
    </source>
</evidence>
<dbReference type="InterPro" id="IPR041937">
    <property type="entry name" value="SPRE_EVH1"/>
</dbReference>
<feature type="compositionally biased region" description="Low complexity" evidence="1">
    <location>
        <begin position="308"/>
        <end position="323"/>
    </location>
</feature>
<feature type="compositionally biased region" description="Polar residues" evidence="1">
    <location>
        <begin position="287"/>
        <end position="300"/>
    </location>
</feature>
<feature type="region of interest" description="Disordered" evidence="1">
    <location>
        <begin position="254"/>
        <end position="323"/>
    </location>
</feature>
<keyword evidence="2" id="KW-0812">Transmembrane</keyword>
<feature type="compositionally biased region" description="Basic residues" evidence="1">
    <location>
        <begin position="405"/>
        <end position="417"/>
    </location>
</feature>
<dbReference type="EMBL" id="MTYJ01000538">
    <property type="protein sequence ID" value="OWA55093.1"/>
    <property type="molecule type" value="Genomic_DNA"/>
</dbReference>
<dbReference type="Proteomes" id="UP000192578">
    <property type="component" value="Unassembled WGS sequence"/>
</dbReference>
<dbReference type="InterPro" id="IPR007875">
    <property type="entry name" value="Sprouty"/>
</dbReference>
<dbReference type="CDD" id="cd10574">
    <property type="entry name" value="EVH1_SPRED-like"/>
    <property type="match status" value="1"/>
</dbReference>
<dbReference type="PROSITE" id="PS50229">
    <property type="entry name" value="WH1"/>
    <property type="match status" value="1"/>
</dbReference>
<dbReference type="PANTHER" id="PTHR11202:SF3">
    <property type="entry name" value="SPROUTY-RELATED PROTEIN WITH EVH-1 DOMAIN, ISOFORM C"/>
    <property type="match status" value="1"/>
</dbReference>
<accession>A0A9X6NLJ2</accession>
<dbReference type="PANTHER" id="PTHR11202">
    <property type="entry name" value="SPROUTY-RELATED, EVH1 DOMAIN-CONTAINING PROTEIN FAMILY MEMBER"/>
    <property type="match status" value="1"/>
</dbReference>
<feature type="compositionally biased region" description="Polar residues" evidence="1">
    <location>
        <begin position="225"/>
        <end position="234"/>
    </location>
</feature>
<dbReference type="SMART" id="SM00461">
    <property type="entry name" value="WH1"/>
    <property type="match status" value="1"/>
</dbReference>
<dbReference type="GO" id="GO:0019901">
    <property type="term" value="F:protein kinase binding"/>
    <property type="evidence" value="ECO:0007669"/>
    <property type="project" value="TreeGrafter"/>
</dbReference>
<gene>
    <name evidence="4" type="ORF">BV898_19478</name>
</gene>
<protein>
    <submittedName>
        <fullName evidence="4">Sprouty-related, EVH1 domain-containing protein 1</fullName>
    </submittedName>
</protein>
<name>A0A9X6NLJ2_HYPEX</name>
<keyword evidence="2" id="KW-1133">Transmembrane helix</keyword>
<dbReference type="SUPFAM" id="SSF50729">
    <property type="entry name" value="PH domain-like"/>
    <property type="match status" value="2"/>
</dbReference>
<dbReference type="GO" id="GO:0016020">
    <property type="term" value="C:membrane"/>
    <property type="evidence" value="ECO:0007669"/>
    <property type="project" value="InterPro"/>
</dbReference>
<feature type="compositionally biased region" description="Polar residues" evidence="1">
    <location>
        <begin position="259"/>
        <end position="272"/>
    </location>
</feature>
<dbReference type="Pfam" id="PF05210">
    <property type="entry name" value="Sprouty"/>
    <property type="match status" value="1"/>
</dbReference>
<feature type="region of interest" description="Disordered" evidence="1">
    <location>
        <begin position="342"/>
        <end position="418"/>
    </location>
</feature>
<evidence type="ECO:0000256" key="1">
    <source>
        <dbReference type="SAM" id="MobiDB-lite"/>
    </source>
</evidence>
<feature type="transmembrane region" description="Helical" evidence="2">
    <location>
        <begin position="507"/>
        <end position="529"/>
    </location>
</feature>
<feature type="region of interest" description="Disordered" evidence="1">
    <location>
        <begin position="169"/>
        <end position="199"/>
    </location>
</feature>
<dbReference type="PROSITE" id="PS51227">
    <property type="entry name" value="SPR"/>
    <property type="match status" value="1"/>
</dbReference>
<evidence type="ECO:0000313" key="4">
    <source>
        <dbReference type="EMBL" id="OWA55093.1"/>
    </source>
</evidence>
<comment type="caution">
    <text evidence="4">The sequence shown here is derived from an EMBL/GenBank/DDBJ whole genome shotgun (WGS) entry which is preliminary data.</text>
</comment>
<reference evidence="5" key="1">
    <citation type="submission" date="2017-01" db="EMBL/GenBank/DDBJ databases">
        <title>Comparative genomics of anhydrobiosis in the tardigrade Hypsibius dujardini.</title>
        <authorList>
            <person name="Yoshida Y."/>
            <person name="Koutsovoulos G."/>
            <person name="Laetsch D."/>
            <person name="Stevens L."/>
            <person name="Kumar S."/>
            <person name="Horikawa D."/>
            <person name="Ishino K."/>
            <person name="Komine S."/>
            <person name="Tomita M."/>
            <person name="Blaxter M."/>
            <person name="Arakawa K."/>
        </authorList>
    </citation>
    <scope>NUCLEOTIDE SEQUENCE [LARGE SCALE GENOMIC DNA]</scope>
    <source>
        <strain evidence="5">Z151</strain>
    </source>
</reference>
<evidence type="ECO:0000313" key="5">
    <source>
        <dbReference type="Proteomes" id="UP000192578"/>
    </source>
</evidence>
<dbReference type="GO" id="GO:0043409">
    <property type="term" value="P:negative regulation of MAPK cascade"/>
    <property type="evidence" value="ECO:0007669"/>
    <property type="project" value="TreeGrafter"/>
</dbReference>
<dbReference type="AlphaFoldDB" id="A0A9X6NLJ2"/>
<dbReference type="OrthoDB" id="5786858at2759"/>
<feature type="compositionally biased region" description="Basic and acidic residues" evidence="1">
    <location>
        <begin position="372"/>
        <end position="382"/>
    </location>
</feature>